<dbReference type="KEGG" id="zpl:ZBT109_1299"/>
<dbReference type="InterPro" id="IPR002347">
    <property type="entry name" value="SDR_fam"/>
</dbReference>
<gene>
    <name evidence="4" type="ORF">ZBT109_1299</name>
</gene>
<keyword evidence="5" id="KW-1185">Reference proteome</keyword>
<accession>A0A348HEK7</accession>
<dbReference type="PANTHER" id="PTHR43618">
    <property type="entry name" value="7-ALPHA-HYDROXYSTEROID DEHYDROGENASE"/>
    <property type="match status" value="1"/>
</dbReference>
<evidence type="ECO:0000313" key="5">
    <source>
        <dbReference type="Proteomes" id="UP000267342"/>
    </source>
</evidence>
<keyword evidence="3" id="KW-0560">Oxidoreductase</keyword>
<dbReference type="AlphaFoldDB" id="A0A348HEK7"/>
<dbReference type="SUPFAM" id="SSF51735">
    <property type="entry name" value="NAD(P)-binding Rossmann-fold domains"/>
    <property type="match status" value="1"/>
</dbReference>
<dbReference type="EMBL" id="AP018933">
    <property type="protein sequence ID" value="BBG30059.1"/>
    <property type="molecule type" value="Genomic_DNA"/>
</dbReference>
<dbReference type="GO" id="GO:0016491">
    <property type="term" value="F:oxidoreductase activity"/>
    <property type="evidence" value="ECO:0007669"/>
    <property type="project" value="UniProtKB-KW"/>
</dbReference>
<dbReference type="RefSeq" id="WP_027705673.1">
    <property type="nucleotide sequence ID" value="NZ_AP018933.1"/>
</dbReference>
<reference evidence="4 5" key="1">
    <citation type="submission" date="2018-09" db="EMBL/GenBank/DDBJ databases">
        <title>Zymobacter palmae IAM14233 (=T109) whole genome analysis.</title>
        <authorList>
            <person name="Yanase H."/>
        </authorList>
    </citation>
    <scope>NUCLEOTIDE SEQUENCE [LARGE SCALE GENOMIC DNA]</scope>
    <source>
        <strain evidence="4 5">IAM14233</strain>
    </source>
</reference>
<evidence type="ECO:0000313" key="4">
    <source>
        <dbReference type="EMBL" id="BBG30059.1"/>
    </source>
</evidence>
<dbReference type="Gene3D" id="3.40.50.720">
    <property type="entry name" value="NAD(P)-binding Rossmann-like Domain"/>
    <property type="match status" value="1"/>
</dbReference>
<dbReference type="InterPro" id="IPR036291">
    <property type="entry name" value="NAD(P)-bd_dom_sf"/>
</dbReference>
<name>A0A348HEK7_9GAMM</name>
<organism evidence="4 5">
    <name type="scientific">Zymobacter palmae</name>
    <dbReference type="NCBI Taxonomy" id="33074"/>
    <lineage>
        <taxon>Bacteria</taxon>
        <taxon>Pseudomonadati</taxon>
        <taxon>Pseudomonadota</taxon>
        <taxon>Gammaproteobacteria</taxon>
        <taxon>Oceanospirillales</taxon>
        <taxon>Halomonadaceae</taxon>
        <taxon>Zymobacter group</taxon>
        <taxon>Zymobacter</taxon>
    </lineage>
</organism>
<proteinExistence type="inferred from homology"/>
<dbReference type="PRINTS" id="PR00081">
    <property type="entry name" value="GDHRDH"/>
</dbReference>
<dbReference type="Proteomes" id="UP000267342">
    <property type="component" value="Chromosome"/>
</dbReference>
<evidence type="ECO:0000256" key="2">
    <source>
        <dbReference type="ARBA" id="ARBA00022857"/>
    </source>
</evidence>
<dbReference type="OrthoDB" id="9775864at2"/>
<protein>
    <submittedName>
        <fullName evidence="4">Putative 3-oxacyl-ACP reductase</fullName>
    </submittedName>
</protein>
<keyword evidence="2" id="KW-0521">NADP</keyword>
<dbReference type="Pfam" id="PF13561">
    <property type="entry name" value="adh_short_C2"/>
    <property type="match status" value="1"/>
</dbReference>
<dbReference type="CDD" id="cd05233">
    <property type="entry name" value="SDR_c"/>
    <property type="match status" value="1"/>
</dbReference>
<dbReference type="PANTHER" id="PTHR43618:SF8">
    <property type="entry name" value="7ALPHA-HYDROXYSTEROID DEHYDROGENASE"/>
    <property type="match status" value="1"/>
</dbReference>
<dbReference type="STRING" id="1123510.GCA_000620025_00295"/>
<evidence type="ECO:0000256" key="1">
    <source>
        <dbReference type="ARBA" id="ARBA00006484"/>
    </source>
</evidence>
<dbReference type="InterPro" id="IPR052178">
    <property type="entry name" value="Sec_Metab_Biosynth_SDR"/>
</dbReference>
<sequence>MTGVIVVIGASAGIGLATARRFAAAGQEVVLVGRREKRLRQVTEAINAEVPGKASFCAQDMSLSSGAEALAETLRQQKRSVRAIVCCAGAAPQTERATVAQIEEEWQATFQANVLPTVLPVEALLPLMEDGGSIVLYSSIAVYRGLAVGGSGAYGAVKAAMHSLTHTWARRLSERDINVNAIAPGYIAETEIFGDMMTEAYYDRLVDETLLKRPGFPRDTAGLGFFLCSSEGHYITSQIIQINGGAHHGM</sequence>
<comment type="similarity">
    <text evidence="1">Belongs to the short-chain dehydrogenases/reductases (SDR) family.</text>
</comment>
<evidence type="ECO:0000256" key="3">
    <source>
        <dbReference type="ARBA" id="ARBA00023002"/>
    </source>
</evidence>